<reference evidence="2" key="1">
    <citation type="journal article" date="2022" name="Mol. Ecol. Resour.">
        <title>The genomes of chicory, endive, great burdock and yacon provide insights into Asteraceae palaeo-polyploidization history and plant inulin production.</title>
        <authorList>
            <person name="Fan W."/>
            <person name="Wang S."/>
            <person name="Wang H."/>
            <person name="Wang A."/>
            <person name="Jiang F."/>
            <person name="Liu H."/>
            <person name="Zhao H."/>
            <person name="Xu D."/>
            <person name="Zhang Y."/>
        </authorList>
    </citation>
    <scope>NUCLEOTIDE SEQUENCE [LARGE SCALE GENOMIC DNA]</scope>
    <source>
        <strain evidence="2">cv. Yunnan</strain>
    </source>
</reference>
<name>A0ACB9K2D9_9ASTR</name>
<proteinExistence type="predicted"/>
<protein>
    <submittedName>
        <fullName evidence="1">Uncharacterized protein</fullName>
    </submittedName>
</protein>
<dbReference type="EMBL" id="CM042018">
    <property type="protein sequence ID" value="KAI3826486.1"/>
    <property type="molecule type" value="Genomic_DNA"/>
</dbReference>
<dbReference type="Proteomes" id="UP001056120">
    <property type="component" value="Linkage Group LG01"/>
</dbReference>
<comment type="caution">
    <text evidence="1">The sequence shown here is derived from an EMBL/GenBank/DDBJ whole genome shotgun (WGS) entry which is preliminary data.</text>
</comment>
<evidence type="ECO:0000313" key="1">
    <source>
        <dbReference type="EMBL" id="KAI3826486.1"/>
    </source>
</evidence>
<organism evidence="1 2">
    <name type="scientific">Smallanthus sonchifolius</name>
    <dbReference type="NCBI Taxonomy" id="185202"/>
    <lineage>
        <taxon>Eukaryota</taxon>
        <taxon>Viridiplantae</taxon>
        <taxon>Streptophyta</taxon>
        <taxon>Embryophyta</taxon>
        <taxon>Tracheophyta</taxon>
        <taxon>Spermatophyta</taxon>
        <taxon>Magnoliopsida</taxon>
        <taxon>eudicotyledons</taxon>
        <taxon>Gunneridae</taxon>
        <taxon>Pentapetalae</taxon>
        <taxon>asterids</taxon>
        <taxon>campanulids</taxon>
        <taxon>Asterales</taxon>
        <taxon>Asteraceae</taxon>
        <taxon>Asteroideae</taxon>
        <taxon>Heliantheae alliance</taxon>
        <taxon>Millerieae</taxon>
        <taxon>Smallanthus</taxon>
    </lineage>
</organism>
<keyword evidence="2" id="KW-1185">Reference proteome</keyword>
<gene>
    <name evidence="1" type="ORF">L1987_00534</name>
</gene>
<reference evidence="1 2" key="2">
    <citation type="journal article" date="2022" name="Mol. Ecol. Resour.">
        <title>The genomes of chicory, endive, great burdock and yacon provide insights into Asteraceae paleo-polyploidization history and plant inulin production.</title>
        <authorList>
            <person name="Fan W."/>
            <person name="Wang S."/>
            <person name="Wang H."/>
            <person name="Wang A."/>
            <person name="Jiang F."/>
            <person name="Liu H."/>
            <person name="Zhao H."/>
            <person name="Xu D."/>
            <person name="Zhang Y."/>
        </authorList>
    </citation>
    <scope>NUCLEOTIDE SEQUENCE [LARGE SCALE GENOMIC DNA]</scope>
    <source>
        <strain evidence="2">cv. Yunnan</strain>
        <tissue evidence="1">Leaves</tissue>
    </source>
</reference>
<evidence type="ECO:0000313" key="2">
    <source>
        <dbReference type="Proteomes" id="UP001056120"/>
    </source>
</evidence>
<sequence length="88" mass="9938">MFKLGTKNFRSKFTKSFIARTLADAASHEILLAQWQGIVPKIGCLFNTLKANYVPPFLICQVLFLLSSMSNYSTGFMPSTETRMLLLQ</sequence>
<accession>A0ACB9K2D9</accession>